<name>A0A0M4EF43_DROBS</name>
<protein>
    <submittedName>
        <fullName evidence="3">CG13587</fullName>
    </submittedName>
</protein>
<feature type="domain" description="C-type lectin" evidence="2">
    <location>
        <begin position="161"/>
        <end position="285"/>
    </location>
</feature>
<feature type="signal peptide" evidence="1">
    <location>
        <begin position="1"/>
        <end position="15"/>
    </location>
</feature>
<reference evidence="3 4" key="1">
    <citation type="submission" date="2015-08" db="EMBL/GenBank/DDBJ databases">
        <title>Ancestral chromatin configuration constrains chromatin evolution on differentiating sex chromosomes in Drosophila.</title>
        <authorList>
            <person name="Zhou Q."/>
            <person name="Bachtrog D."/>
        </authorList>
    </citation>
    <scope>NUCLEOTIDE SEQUENCE [LARGE SCALE GENOMIC DNA]</scope>
    <source>
        <tissue evidence="3">Whole larvae</tissue>
    </source>
</reference>
<dbReference type="STRING" id="30019.A0A0M4EF43"/>
<dbReference type="Gene3D" id="3.10.100.10">
    <property type="entry name" value="Mannose-Binding Protein A, subunit A"/>
    <property type="match status" value="1"/>
</dbReference>
<dbReference type="OrthoDB" id="8066719at2759"/>
<evidence type="ECO:0000259" key="2">
    <source>
        <dbReference type="PROSITE" id="PS50041"/>
    </source>
</evidence>
<evidence type="ECO:0000313" key="4">
    <source>
        <dbReference type="Proteomes" id="UP000494163"/>
    </source>
</evidence>
<dbReference type="AlphaFoldDB" id="A0A0M4EF43"/>
<dbReference type="InterPro" id="IPR016186">
    <property type="entry name" value="C-type_lectin-like/link_sf"/>
</dbReference>
<evidence type="ECO:0000256" key="1">
    <source>
        <dbReference type="SAM" id="SignalP"/>
    </source>
</evidence>
<dbReference type="SUPFAM" id="SSF56436">
    <property type="entry name" value="C-type lectin-like"/>
    <property type="match status" value="1"/>
</dbReference>
<dbReference type="InterPro" id="IPR001304">
    <property type="entry name" value="C-type_lectin-like"/>
</dbReference>
<dbReference type="Proteomes" id="UP000494163">
    <property type="component" value="Chromosome 2R"/>
</dbReference>
<dbReference type="PROSITE" id="PS50041">
    <property type="entry name" value="C_TYPE_LECTIN_2"/>
    <property type="match status" value="1"/>
</dbReference>
<keyword evidence="4" id="KW-1185">Reference proteome</keyword>
<dbReference type="OMA" id="FLYRAWH"/>
<proteinExistence type="predicted"/>
<feature type="non-terminal residue" evidence="3">
    <location>
        <position position="308"/>
    </location>
</feature>
<gene>
    <name evidence="3" type="ORF">Dbus_chr2Rg326</name>
</gene>
<sequence>ELLLLIVILLPSAQLGSLNCTLDRPPLQFHLVRACQRAATNEALALENTSTLEDCMELARELRGLALNYAPGGERGGRNLLEQQPQNADGKGTARRRYMDARRVLSVFEQPGEYFNCHVLQCPQNVSFAGMTNDSRFDYYSVYGRPTALQNVSCVAEVGLFVIFKQPSNYLNASTVCSNSSEFFGSLAHVVSELRTASLARLLHSEQLSPLYLAYIGLQYNRSISLQPLDFRNAEQESLLCFLYRAWHAGYPRISLETNSSCVALTPLGTWQTVNCEHELPFICEILLPGNTSQHSQLDVGINSAVEC</sequence>
<keyword evidence="1" id="KW-0732">Signal</keyword>
<dbReference type="SMR" id="A0A0M4EF43"/>
<dbReference type="EMBL" id="CP012524">
    <property type="protein sequence ID" value="ALC40747.1"/>
    <property type="molecule type" value="Genomic_DNA"/>
</dbReference>
<feature type="chain" id="PRO_5012745949" evidence="1">
    <location>
        <begin position="16"/>
        <end position="308"/>
    </location>
</feature>
<organism evidence="3 4">
    <name type="scientific">Drosophila busckii</name>
    <name type="common">Fruit fly</name>
    <dbReference type="NCBI Taxonomy" id="30019"/>
    <lineage>
        <taxon>Eukaryota</taxon>
        <taxon>Metazoa</taxon>
        <taxon>Ecdysozoa</taxon>
        <taxon>Arthropoda</taxon>
        <taxon>Hexapoda</taxon>
        <taxon>Insecta</taxon>
        <taxon>Pterygota</taxon>
        <taxon>Neoptera</taxon>
        <taxon>Endopterygota</taxon>
        <taxon>Diptera</taxon>
        <taxon>Brachycera</taxon>
        <taxon>Muscomorpha</taxon>
        <taxon>Ephydroidea</taxon>
        <taxon>Drosophilidae</taxon>
        <taxon>Drosophila</taxon>
    </lineage>
</organism>
<dbReference type="InterPro" id="IPR016187">
    <property type="entry name" value="CTDL_fold"/>
</dbReference>
<feature type="non-terminal residue" evidence="3">
    <location>
        <position position="1"/>
    </location>
</feature>
<accession>A0A0M4EF43</accession>
<evidence type="ECO:0000313" key="3">
    <source>
        <dbReference type="EMBL" id="ALC40747.1"/>
    </source>
</evidence>
<dbReference type="CDD" id="cd00037">
    <property type="entry name" value="CLECT"/>
    <property type="match status" value="1"/>
</dbReference>
<dbReference type="Pfam" id="PF00059">
    <property type="entry name" value="Lectin_C"/>
    <property type="match status" value="1"/>
</dbReference>